<comment type="catalytic activity">
    <reaction evidence="9">
        <text>kanamycin A + ATP = kanamycin 3'-phosphate + ADP + H(+)</text>
        <dbReference type="Rhea" id="RHEA:24256"/>
        <dbReference type="ChEBI" id="CHEBI:15378"/>
        <dbReference type="ChEBI" id="CHEBI:30616"/>
        <dbReference type="ChEBI" id="CHEBI:57909"/>
        <dbReference type="ChEBI" id="CHEBI:58214"/>
        <dbReference type="ChEBI" id="CHEBI:456216"/>
        <dbReference type="EC" id="2.7.1.95"/>
    </reaction>
</comment>
<sequence>MNMAHRLLPDLRRWAAIGSGESGDFVYRRDDGLAYAKIATGARAADLSAERDRLNWLQGRGVACPEIVDWRQEEDGACLIMTAIPGIPAAGLSGDDLLKAWPSMAQQLAVLHTLPAGQCPFERRLSGLYSRAADVVSRGAVNRDFLPDEDQHIPQPELLMRVKRELPLRLEQETADMAVCHGDACMPNFVIDPHRLQCTGLIDLGRLGTADRYADLALMVANAEESWTEPDQAERAFSVLFDIMRIETPDRDRLAFYLRLDPLTWG</sequence>
<dbReference type="RefSeq" id="WP_086072180.1">
    <property type="nucleotide sequence ID" value="NZ_CP021109.1"/>
</dbReference>
<comment type="similarity">
    <text evidence="1 10">Belongs to the aminoglycoside phosphotransferase family.</text>
</comment>
<dbReference type="InterPro" id="IPR024165">
    <property type="entry name" value="Kan/Strep_kinase"/>
</dbReference>
<feature type="domain" description="Aminoglycoside phosphotransferase" evidence="13">
    <location>
        <begin position="15"/>
        <end position="234"/>
    </location>
</feature>
<evidence type="ECO:0000256" key="8">
    <source>
        <dbReference type="ARBA" id="ARBA00023251"/>
    </source>
</evidence>
<evidence type="ECO:0000256" key="3">
    <source>
        <dbReference type="ARBA" id="ARBA00017903"/>
    </source>
</evidence>
<keyword evidence="8 10" id="KW-0046">Antibiotic resistance</keyword>
<reference evidence="14 15" key="1">
    <citation type="submission" date="2017-05" db="EMBL/GenBank/DDBJ databases">
        <title>Complete and WGS of Bordetella genogroups.</title>
        <authorList>
            <person name="Spilker T."/>
            <person name="LiPuma J."/>
        </authorList>
    </citation>
    <scope>NUCLEOTIDE SEQUENCE [LARGE SCALE GENOMIC DNA]</scope>
    <source>
        <strain evidence="14 15">AU17164</strain>
    </source>
</reference>
<dbReference type="InterPro" id="IPR002575">
    <property type="entry name" value="Aminoglycoside_PTrfase"/>
</dbReference>
<dbReference type="GO" id="GO:0046677">
    <property type="term" value="P:response to antibiotic"/>
    <property type="evidence" value="ECO:0007669"/>
    <property type="project" value="UniProtKB-KW"/>
</dbReference>
<evidence type="ECO:0000256" key="12">
    <source>
        <dbReference type="PIRSR" id="PIRSR000706-2"/>
    </source>
</evidence>
<evidence type="ECO:0000256" key="5">
    <source>
        <dbReference type="ARBA" id="ARBA00022741"/>
    </source>
</evidence>
<gene>
    <name evidence="14" type="ORF">CAL13_09290</name>
</gene>
<keyword evidence="12" id="KW-0460">Magnesium</keyword>
<keyword evidence="6 10" id="KW-0418">Kinase</keyword>
<feature type="binding site" evidence="12">
    <location>
        <position position="188"/>
    </location>
    <ligand>
        <name>Mg(2+)</name>
        <dbReference type="ChEBI" id="CHEBI:18420"/>
    </ligand>
</feature>
<feature type="active site" description="Proton acceptor" evidence="11">
    <location>
        <position position="183"/>
    </location>
</feature>
<dbReference type="Pfam" id="PF01636">
    <property type="entry name" value="APH"/>
    <property type="match status" value="1"/>
</dbReference>
<dbReference type="PANTHER" id="PTHR21310:SF41">
    <property type="entry name" value="3'-PHOSPHOTRANSFERASE, PUTATIVE-RELATED"/>
    <property type="match status" value="1"/>
</dbReference>
<dbReference type="EMBL" id="CP021109">
    <property type="protein sequence ID" value="ARP86370.1"/>
    <property type="molecule type" value="Genomic_DNA"/>
</dbReference>
<dbReference type="PANTHER" id="PTHR21310">
    <property type="entry name" value="AMINOGLYCOSIDE PHOSPHOTRANSFERASE-RELATED-RELATED"/>
    <property type="match status" value="1"/>
</dbReference>
<evidence type="ECO:0000256" key="11">
    <source>
        <dbReference type="PIRSR" id="PIRSR000706-1"/>
    </source>
</evidence>
<evidence type="ECO:0000256" key="7">
    <source>
        <dbReference type="ARBA" id="ARBA00022840"/>
    </source>
</evidence>
<dbReference type="Proteomes" id="UP000194139">
    <property type="component" value="Chromosome"/>
</dbReference>
<evidence type="ECO:0000256" key="1">
    <source>
        <dbReference type="ARBA" id="ARBA00006219"/>
    </source>
</evidence>
<keyword evidence="15" id="KW-1185">Reference proteome</keyword>
<evidence type="ECO:0000313" key="14">
    <source>
        <dbReference type="EMBL" id="ARP86370.1"/>
    </source>
</evidence>
<dbReference type="GO" id="GO:0005524">
    <property type="term" value="F:ATP binding"/>
    <property type="evidence" value="ECO:0007669"/>
    <property type="project" value="UniProtKB-KW"/>
</dbReference>
<dbReference type="EC" id="2.7.1.95" evidence="2"/>
<evidence type="ECO:0000256" key="9">
    <source>
        <dbReference type="ARBA" id="ARBA00048925"/>
    </source>
</evidence>
<name>A0A1W6YZ55_9BORD</name>
<keyword evidence="12" id="KW-0479">Metal-binding</keyword>
<dbReference type="SUPFAM" id="SSF56112">
    <property type="entry name" value="Protein kinase-like (PK-like)"/>
    <property type="match status" value="1"/>
</dbReference>
<feature type="binding site" evidence="12">
    <location>
        <position position="203"/>
    </location>
    <ligand>
        <name>Mg(2+)</name>
        <dbReference type="ChEBI" id="CHEBI:18420"/>
    </ligand>
</feature>
<dbReference type="InterPro" id="IPR011009">
    <property type="entry name" value="Kinase-like_dom_sf"/>
</dbReference>
<evidence type="ECO:0000256" key="2">
    <source>
        <dbReference type="ARBA" id="ARBA00012193"/>
    </source>
</evidence>
<dbReference type="CDD" id="cd05150">
    <property type="entry name" value="APH"/>
    <property type="match status" value="1"/>
</dbReference>
<accession>A0A1W6YZ55</accession>
<dbReference type="Gene3D" id="3.90.1200.10">
    <property type="match status" value="1"/>
</dbReference>
<dbReference type="AlphaFoldDB" id="A0A1W6YZ55"/>
<keyword evidence="5 10" id="KW-0547">Nucleotide-binding</keyword>
<protein>
    <recommendedName>
        <fullName evidence="3">Aminoglycoside 3'-phosphotransferase</fullName>
        <ecNumber evidence="2">2.7.1.95</ecNumber>
    </recommendedName>
</protein>
<evidence type="ECO:0000259" key="13">
    <source>
        <dbReference type="Pfam" id="PF01636"/>
    </source>
</evidence>
<proteinExistence type="inferred from homology"/>
<organism evidence="14 15">
    <name type="scientific">Bordetella genomosp. 9</name>
    <dbReference type="NCBI Taxonomy" id="1416803"/>
    <lineage>
        <taxon>Bacteria</taxon>
        <taxon>Pseudomonadati</taxon>
        <taxon>Pseudomonadota</taxon>
        <taxon>Betaproteobacteria</taxon>
        <taxon>Burkholderiales</taxon>
        <taxon>Alcaligenaceae</taxon>
        <taxon>Bordetella</taxon>
    </lineage>
</organism>
<evidence type="ECO:0000313" key="15">
    <source>
        <dbReference type="Proteomes" id="UP000194139"/>
    </source>
</evidence>
<evidence type="ECO:0000256" key="10">
    <source>
        <dbReference type="PIRNR" id="PIRNR000706"/>
    </source>
</evidence>
<dbReference type="GO" id="GO:0046872">
    <property type="term" value="F:metal ion binding"/>
    <property type="evidence" value="ECO:0007669"/>
    <property type="project" value="UniProtKB-KW"/>
</dbReference>
<dbReference type="PIRSF" id="PIRSF000706">
    <property type="entry name" value="Kanamycin_kin"/>
    <property type="match status" value="1"/>
</dbReference>
<keyword evidence="7 10" id="KW-0067">ATP-binding</keyword>
<evidence type="ECO:0000256" key="6">
    <source>
        <dbReference type="ARBA" id="ARBA00022777"/>
    </source>
</evidence>
<dbReference type="GO" id="GO:0008910">
    <property type="term" value="F:kanamycin kinase activity"/>
    <property type="evidence" value="ECO:0007669"/>
    <property type="project" value="UniProtKB-EC"/>
</dbReference>
<dbReference type="Gene3D" id="3.30.200.20">
    <property type="entry name" value="Phosphorylase Kinase, domain 1"/>
    <property type="match status" value="1"/>
</dbReference>
<dbReference type="InterPro" id="IPR051678">
    <property type="entry name" value="AGP_Transferase"/>
</dbReference>
<keyword evidence="4 10" id="KW-0808">Transferase</keyword>
<evidence type="ECO:0000256" key="4">
    <source>
        <dbReference type="ARBA" id="ARBA00022679"/>
    </source>
</evidence>
<dbReference type="NCBIfam" id="NF032896">
    <property type="entry name" value="APH_3pp"/>
    <property type="match status" value="1"/>
</dbReference>